<dbReference type="RefSeq" id="WP_097019606.1">
    <property type="nucleotide sequence ID" value="NZ_OBDZ01000048.1"/>
</dbReference>
<dbReference type="AlphaFoldDB" id="A0A285IHB4"/>
<protein>
    <submittedName>
        <fullName evidence="3">Uncharacterized protein</fullName>
    </submittedName>
</protein>
<proteinExistence type="predicted"/>
<name>A0A285IHB4_9FIRM</name>
<gene>
    <name evidence="3" type="ORF">SAMN06265827_1482</name>
</gene>
<dbReference type="Proteomes" id="UP000219573">
    <property type="component" value="Unassembled WGS sequence"/>
</dbReference>
<feature type="coiled-coil region" evidence="1">
    <location>
        <begin position="217"/>
        <end position="269"/>
    </location>
</feature>
<evidence type="ECO:0000256" key="2">
    <source>
        <dbReference type="SAM" id="Phobius"/>
    </source>
</evidence>
<evidence type="ECO:0000256" key="1">
    <source>
        <dbReference type="SAM" id="Coils"/>
    </source>
</evidence>
<keyword evidence="2" id="KW-1133">Transmembrane helix</keyword>
<dbReference type="OrthoDB" id="10018379at2"/>
<accession>A0A285IHB4</accession>
<feature type="transmembrane region" description="Helical" evidence="2">
    <location>
        <begin position="337"/>
        <end position="354"/>
    </location>
</feature>
<keyword evidence="2" id="KW-0472">Membrane</keyword>
<keyword evidence="1" id="KW-0175">Coiled coil</keyword>
<keyword evidence="2" id="KW-0812">Transmembrane</keyword>
<dbReference type="EMBL" id="OBDZ01000048">
    <property type="protein sequence ID" value="SNY47177.1"/>
    <property type="molecule type" value="Genomic_DNA"/>
</dbReference>
<keyword evidence="4" id="KW-1185">Reference proteome</keyword>
<evidence type="ECO:0000313" key="4">
    <source>
        <dbReference type="Proteomes" id="UP000219573"/>
    </source>
</evidence>
<reference evidence="4" key="1">
    <citation type="submission" date="2017-09" db="EMBL/GenBank/DDBJ databases">
        <authorList>
            <person name="Varghese N."/>
            <person name="Submissions S."/>
        </authorList>
    </citation>
    <scope>NUCLEOTIDE SEQUENCE [LARGE SCALE GENOMIC DNA]</scope>
    <source>
        <strain evidence="4">MSL47</strain>
    </source>
</reference>
<feature type="transmembrane region" description="Helical" evidence="2">
    <location>
        <begin position="303"/>
        <end position="325"/>
    </location>
</feature>
<organism evidence="3 4">
    <name type="scientific">Orenia metallireducens</name>
    <dbReference type="NCBI Taxonomy" id="1413210"/>
    <lineage>
        <taxon>Bacteria</taxon>
        <taxon>Bacillati</taxon>
        <taxon>Bacillota</taxon>
        <taxon>Clostridia</taxon>
        <taxon>Halanaerobiales</taxon>
        <taxon>Halobacteroidaceae</taxon>
        <taxon>Orenia</taxon>
    </lineage>
</organism>
<feature type="transmembrane region" description="Helical" evidence="2">
    <location>
        <begin position="270"/>
        <end position="291"/>
    </location>
</feature>
<evidence type="ECO:0000313" key="3">
    <source>
        <dbReference type="EMBL" id="SNY47177.1"/>
    </source>
</evidence>
<sequence>MVLNNLSQKELKNLTENQVIKLLKDEWKKTIDNFKRYRSCSIKNPTEKGAISIEILKAYALESTSVELFSQNPDKPHKAKVNYEIFESLDMNDEEKFYFYLKVLYIHGYLQRIDPVNIDEIDIDGEGDYSNHIMLKTMPLHHKLKYLFVYHKELFNSAVLCEKDDEELLINNFLIFEKEDSAEIIYNKMIEFGSLMEIVCSGDGMASLSNKGMNSININLLEENKQLMNDLKETKKEQEKSKENFKTIYKNIKEEFKNHKNKIDSFYKDIVTILSILVGAFSVIGVNINTIPKIDGSFSKNIIILNFSLIFVISVMFYIIKRLIFNFPGEKFEEDRYWMSLFLVIIFIILIVYFKEDIVKYLSQIGNVLHQIT</sequence>